<proteinExistence type="predicted"/>
<comment type="caution">
    <text evidence="1">The sequence shown here is derived from an EMBL/GenBank/DDBJ whole genome shotgun (WGS) entry which is preliminary data.</text>
</comment>
<evidence type="ECO:0000313" key="1">
    <source>
        <dbReference type="EMBL" id="KAJ7563428.1"/>
    </source>
</evidence>
<accession>A0ACC2E9Z7</accession>
<dbReference type="Proteomes" id="UP001162992">
    <property type="component" value="Chromosome 3"/>
</dbReference>
<name>A0ACC2E9Z7_DIPCM</name>
<keyword evidence="2" id="KW-1185">Reference proteome</keyword>
<organism evidence="1 2">
    <name type="scientific">Diphasiastrum complanatum</name>
    <name type="common">Issler's clubmoss</name>
    <name type="synonym">Lycopodium complanatum</name>
    <dbReference type="NCBI Taxonomy" id="34168"/>
    <lineage>
        <taxon>Eukaryota</taxon>
        <taxon>Viridiplantae</taxon>
        <taxon>Streptophyta</taxon>
        <taxon>Embryophyta</taxon>
        <taxon>Tracheophyta</taxon>
        <taxon>Lycopodiopsida</taxon>
        <taxon>Lycopodiales</taxon>
        <taxon>Lycopodiaceae</taxon>
        <taxon>Lycopodioideae</taxon>
        <taxon>Diphasiastrum</taxon>
    </lineage>
</organism>
<dbReference type="EMBL" id="CM055094">
    <property type="protein sequence ID" value="KAJ7563428.1"/>
    <property type="molecule type" value="Genomic_DNA"/>
</dbReference>
<evidence type="ECO:0000313" key="2">
    <source>
        <dbReference type="Proteomes" id="UP001162992"/>
    </source>
</evidence>
<reference evidence="2" key="1">
    <citation type="journal article" date="2024" name="Proc. Natl. Acad. Sci. U.S.A.">
        <title>Extraordinary preservation of gene collinearity over three hundred million years revealed in homosporous lycophytes.</title>
        <authorList>
            <person name="Li C."/>
            <person name="Wickell D."/>
            <person name="Kuo L.Y."/>
            <person name="Chen X."/>
            <person name="Nie B."/>
            <person name="Liao X."/>
            <person name="Peng D."/>
            <person name="Ji J."/>
            <person name="Jenkins J."/>
            <person name="Williams M."/>
            <person name="Shu S."/>
            <person name="Plott C."/>
            <person name="Barry K."/>
            <person name="Rajasekar S."/>
            <person name="Grimwood J."/>
            <person name="Han X."/>
            <person name="Sun S."/>
            <person name="Hou Z."/>
            <person name="He W."/>
            <person name="Dai G."/>
            <person name="Sun C."/>
            <person name="Schmutz J."/>
            <person name="Leebens-Mack J.H."/>
            <person name="Li F.W."/>
            <person name="Wang L."/>
        </authorList>
    </citation>
    <scope>NUCLEOTIDE SEQUENCE [LARGE SCALE GENOMIC DNA]</scope>
    <source>
        <strain evidence="2">cv. PW_Plant_1</strain>
    </source>
</reference>
<gene>
    <name evidence="1" type="ORF">O6H91_03G109700</name>
</gene>
<protein>
    <submittedName>
        <fullName evidence="1">Uncharacterized protein</fullName>
    </submittedName>
</protein>
<sequence>MLLRLFRPLFFFSSPLRLRCKIQTPFPPPTFPATPFAPPPACCKSSPCHFCLLLPHSHTFALRCSSSGNISTAPLALHRITVSSLLSELSQRPELLGVRQQAFRTRPFHSGRELFDMTTAKVPRRTRTRRYAKFTKKGEGENDHARQETSFGEIAVTVTVESVQSADATEDGPQEDGLDGTLEKVLTLEKAQKLATLSVMELRKILKQIHIDSTGRKQELIQELKSFLARHQASMPSGEVERIGASKADIHTSKERLLHSKESAIVKGKRNDLLPDKMKLDEGKHTSVEHGNSLPGKGNKLSPSNPEGWDNAKVTGRVSQVPNSKRKPKLKQHTEDQSFERPSKSQSKGKRLKTKIVEISAELDVNTNIDDLDQALNRRKPWSLLVHKNPQPEWVCYDPTCMRPVLPCVGTNLLKLMSWNVNGLRALLKVRDEKQTDATLISQLAESENFDVLCLQETKLQEKDVEQIKGSFLNDFEGSFWICSTTKLGYSGSALISRKKPLSIAYGLGLPDHDGEGRVITAEFESFFLVSAYVPNSGAKLERLVYRTTQWDPAFSSYLKELEKRKPVVLTGDLNCAYQEIDIHDPNGNRRSAGFTDGERLSFESQFLKQGLLDTFRRQHPNAVAYTYWGYRSGARPRNKGWRLDYFLVSSSIADQVHDSYTSPHVGGSDHCPIGLILKL</sequence>